<accession>A0ABY2ZJX4</accession>
<dbReference type="SUPFAM" id="SSF53850">
    <property type="entry name" value="Periplasmic binding protein-like II"/>
    <property type="match status" value="1"/>
</dbReference>
<reference evidence="1 2" key="1">
    <citation type="submission" date="2019-06" db="EMBL/GenBank/DDBJ databases">
        <title>Taxogenomics and systematics of the genus Pantoea.</title>
        <authorList>
            <person name="Tambong J.T."/>
        </authorList>
    </citation>
    <scope>NUCLEOTIDE SEQUENCE [LARGE SCALE GENOMIC DNA]</scope>
    <source>
        <strain evidence="1 2">LMG 24197</strain>
    </source>
</reference>
<dbReference type="RefSeq" id="WP_003851620.1">
    <property type="nucleotide sequence ID" value="NZ_CP045721.1"/>
</dbReference>
<evidence type="ECO:0000313" key="2">
    <source>
        <dbReference type="Proteomes" id="UP000315469"/>
    </source>
</evidence>
<proteinExistence type="predicted"/>
<sequence>MRHHFMDMGLTHVVNYPIHTLGPSGTSSEYASQFFHRWMGDHYSDSSHTIHLDDSYELARKNIDEENGLLIVANAYPKINDFYMDTRLKLLATFLYDTPLYGLVANRVLPDRPLTVASHPAPVPLIAELLPAGLRIAKIVEMSSTSAAAQAVACGEVDIALTTEIAARLHNLNFISRTRPIHMLWSVFASTIRKG</sequence>
<comment type="caution">
    <text evidence="1">The sequence shown here is derived from an EMBL/GenBank/DDBJ whole genome shotgun (WGS) entry which is preliminary data.</text>
</comment>
<evidence type="ECO:0000313" key="1">
    <source>
        <dbReference type="EMBL" id="TPV36867.1"/>
    </source>
</evidence>
<name>A0ABY2ZJX4_9GAMM</name>
<dbReference type="EMBL" id="VHJB01000062">
    <property type="protein sequence ID" value="TPV36867.1"/>
    <property type="molecule type" value="Genomic_DNA"/>
</dbReference>
<keyword evidence="2" id="KW-1185">Reference proteome</keyword>
<protein>
    <submittedName>
        <fullName evidence="1">Bacilysin biosynthesis protein BacA</fullName>
    </submittedName>
</protein>
<dbReference type="GeneID" id="90523223"/>
<gene>
    <name evidence="1" type="ORF">FJW02_10110</name>
</gene>
<organism evidence="1 2">
    <name type="scientific">Pantoea eucalypti</name>
    <dbReference type="NCBI Taxonomy" id="470933"/>
    <lineage>
        <taxon>Bacteria</taxon>
        <taxon>Pseudomonadati</taxon>
        <taxon>Pseudomonadota</taxon>
        <taxon>Gammaproteobacteria</taxon>
        <taxon>Enterobacterales</taxon>
        <taxon>Erwiniaceae</taxon>
        <taxon>Pantoea</taxon>
    </lineage>
</organism>
<dbReference type="Proteomes" id="UP000315469">
    <property type="component" value="Unassembled WGS sequence"/>
</dbReference>
<dbReference type="Gene3D" id="3.40.190.10">
    <property type="entry name" value="Periplasmic binding protein-like II"/>
    <property type="match status" value="1"/>
</dbReference>